<dbReference type="RefSeq" id="WP_097010865.1">
    <property type="nucleotide sequence ID" value="NZ_LT907975.1"/>
</dbReference>
<gene>
    <name evidence="2" type="ORF">DPRO_0767</name>
</gene>
<name>A0A2C8F5G0_9BACT</name>
<evidence type="ECO:0000256" key="1">
    <source>
        <dbReference type="SAM" id="Phobius"/>
    </source>
</evidence>
<accession>A0A2C8F5G0</accession>
<feature type="transmembrane region" description="Helical" evidence="1">
    <location>
        <begin position="15"/>
        <end position="36"/>
    </location>
</feature>
<protein>
    <submittedName>
        <fullName evidence="2">Uncharacterized protein</fullName>
    </submittedName>
</protein>
<keyword evidence="1" id="KW-0472">Membrane</keyword>
<evidence type="ECO:0000313" key="2">
    <source>
        <dbReference type="EMBL" id="SOB57654.1"/>
    </source>
</evidence>
<keyword evidence="1" id="KW-1133">Transmembrane helix</keyword>
<feature type="transmembrane region" description="Helical" evidence="1">
    <location>
        <begin position="43"/>
        <end position="65"/>
    </location>
</feature>
<dbReference type="Proteomes" id="UP000219215">
    <property type="component" value="Chromosome DPRO"/>
</dbReference>
<dbReference type="KEGG" id="pprf:DPRO_0767"/>
<keyword evidence="1" id="KW-0812">Transmembrane</keyword>
<dbReference type="AlphaFoldDB" id="A0A2C8F5G0"/>
<sequence length="182" mass="20000">MLYIPIKIYSNEQSVRSSVVFAAICLGLAIAGFLNIKQADIRISASLVLMVGFCICVVNAAAAMMRQPMLKVLDDRFSVFTPFGYVMIRFGEVLAFREGGVPGMRTLRIEINKSAKPRFSSGVARALYAITWLNFTNNISIKGYMLGPQLGPVIKMLENRRLAAVRLDSINDYEPSAAPVTG</sequence>
<keyword evidence="3" id="KW-1185">Reference proteome</keyword>
<dbReference type="OrthoDB" id="5464948at2"/>
<dbReference type="EMBL" id="LT907975">
    <property type="protein sequence ID" value="SOB57654.1"/>
    <property type="molecule type" value="Genomic_DNA"/>
</dbReference>
<reference evidence="3" key="1">
    <citation type="submission" date="2017-09" db="EMBL/GenBank/DDBJ databases">
        <authorList>
            <person name="Regsiter A."/>
            <person name="William W."/>
        </authorList>
    </citation>
    <scope>NUCLEOTIDE SEQUENCE [LARGE SCALE GENOMIC DNA]</scope>
    <source>
        <strain evidence="3">500-1</strain>
    </source>
</reference>
<organism evidence="2 3">
    <name type="scientific">Pseudodesulfovibrio profundus</name>
    <dbReference type="NCBI Taxonomy" id="57320"/>
    <lineage>
        <taxon>Bacteria</taxon>
        <taxon>Pseudomonadati</taxon>
        <taxon>Thermodesulfobacteriota</taxon>
        <taxon>Desulfovibrionia</taxon>
        <taxon>Desulfovibrionales</taxon>
        <taxon>Desulfovibrionaceae</taxon>
    </lineage>
</organism>
<evidence type="ECO:0000313" key="3">
    <source>
        <dbReference type="Proteomes" id="UP000219215"/>
    </source>
</evidence>
<proteinExistence type="predicted"/>